<dbReference type="EMBL" id="KQ244506">
    <property type="protein sequence ID" value="KNC74336.1"/>
    <property type="molecule type" value="Genomic_DNA"/>
</dbReference>
<gene>
    <name evidence="2" type="ORF">SARC_13114</name>
</gene>
<name>A0A0L0FCX2_9EUKA</name>
<evidence type="ECO:0000313" key="2">
    <source>
        <dbReference type="EMBL" id="KNC74336.1"/>
    </source>
</evidence>
<keyword evidence="3" id="KW-1185">Reference proteome</keyword>
<feature type="region of interest" description="Disordered" evidence="1">
    <location>
        <begin position="186"/>
        <end position="261"/>
    </location>
</feature>
<accession>A0A0L0FCX2</accession>
<evidence type="ECO:0000256" key="1">
    <source>
        <dbReference type="SAM" id="MobiDB-lite"/>
    </source>
</evidence>
<dbReference type="Proteomes" id="UP000054560">
    <property type="component" value="Unassembled WGS sequence"/>
</dbReference>
<dbReference type="RefSeq" id="XP_014148238.1">
    <property type="nucleotide sequence ID" value="XM_014292763.1"/>
</dbReference>
<dbReference type="AlphaFoldDB" id="A0A0L0FCX2"/>
<evidence type="ECO:0000313" key="3">
    <source>
        <dbReference type="Proteomes" id="UP000054560"/>
    </source>
</evidence>
<feature type="compositionally biased region" description="Acidic residues" evidence="1">
    <location>
        <begin position="187"/>
        <end position="198"/>
    </location>
</feature>
<reference evidence="2 3" key="1">
    <citation type="submission" date="2011-02" db="EMBL/GenBank/DDBJ databases">
        <title>The Genome Sequence of Sphaeroforma arctica JP610.</title>
        <authorList>
            <consortium name="The Broad Institute Genome Sequencing Platform"/>
            <person name="Russ C."/>
            <person name="Cuomo C."/>
            <person name="Young S.K."/>
            <person name="Zeng Q."/>
            <person name="Gargeya S."/>
            <person name="Alvarado L."/>
            <person name="Berlin A."/>
            <person name="Chapman S.B."/>
            <person name="Chen Z."/>
            <person name="Freedman E."/>
            <person name="Gellesch M."/>
            <person name="Goldberg J."/>
            <person name="Griggs A."/>
            <person name="Gujja S."/>
            <person name="Heilman E."/>
            <person name="Heiman D."/>
            <person name="Howarth C."/>
            <person name="Mehta T."/>
            <person name="Neiman D."/>
            <person name="Pearson M."/>
            <person name="Roberts A."/>
            <person name="Saif S."/>
            <person name="Shea T."/>
            <person name="Shenoy N."/>
            <person name="Sisk P."/>
            <person name="Stolte C."/>
            <person name="Sykes S."/>
            <person name="White J."/>
            <person name="Yandava C."/>
            <person name="Burger G."/>
            <person name="Gray M.W."/>
            <person name="Holland P.W.H."/>
            <person name="King N."/>
            <person name="Lang F.B.F."/>
            <person name="Roger A.J."/>
            <person name="Ruiz-Trillo I."/>
            <person name="Haas B."/>
            <person name="Nusbaum C."/>
            <person name="Birren B."/>
        </authorList>
    </citation>
    <scope>NUCLEOTIDE SEQUENCE [LARGE SCALE GENOMIC DNA]</scope>
    <source>
        <strain evidence="2 3">JP610</strain>
    </source>
</reference>
<organism evidence="2 3">
    <name type="scientific">Sphaeroforma arctica JP610</name>
    <dbReference type="NCBI Taxonomy" id="667725"/>
    <lineage>
        <taxon>Eukaryota</taxon>
        <taxon>Ichthyosporea</taxon>
        <taxon>Ichthyophonida</taxon>
        <taxon>Sphaeroforma</taxon>
    </lineage>
</organism>
<dbReference type="GeneID" id="25913618"/>
<protein>
    <submittedName>
        <fullName evidence="2">Uncharacterized protein</fullName>
    </submittedName>
</protein>
<proteinExistence type="predicted"/>
<sequence length="261" mass="28069">MLNCWDLTPSNRPSFGDLSAVFAHYFKECSPVDVVIRRDNQGEIQVIRAGSSPAPTRVAVCDDYEIIPGSIEDINDLNNNNNTSSDTHDMSDLQSLPSFQLNMLPRATDGFKGNSQALAIPGLRVVDTSSAVNSPSMGTLRTHKLTDLTGDGAADDRPYRSLDDVLVHIADKSSRDHILSHITDRDLEADDESDDPMMCDERSGSADTRGYASGTALSQDEGMGKITQTMSNGKGTHGDDSYASHVEAGNRDSGISAQQGC</sequence>